<evidence type="ECO:0000313" key="1">
    <source>
        <dbReference type="EMBL" id="ABB53079.1"/>
    </source>
</evidence>
<sequence>YQTWQQYKKKYTYRTRTNILSRGDIIGNIRQAHC</sequence>
<gene>
    <name evidence="1" type="primary">env</name>
</gene>
<proteinExistence type="predicted"/>
<organism evidence="1">
    <name type="scientific">Human immunodeficiency virus type 1</name>
    <name type="common">HIV-1</name>
    <dbReference type="NCBI Taxonomy" id="11676"/>
    <lineage>
        <taxon>Viruses</taxon>
        <taxon>Riboviria</taxon>
        <taxon>Pararnavirae</taxon>
        <taxon>Artverviricota</taxon>
        <taxon>Revtraviricetes</taxon>
        <taxon>Ortervirales</taxon>
        <taxon>Retroviridae</taxon>
        <taxon>Orthoretrovirinae</taxon>
        <taxon>Lentivirus</taxon>
        <taxon>Lentivirus humimdef1</taxon>
    </lineage>
</organism>
<keyword evidence="1" id="KW-0946">Virion</keyword>
<protein>
    <submittedName>
        <fullName evidence="1">Envelope glycoprotein</fullName>
    </submittedName>
</protein>
<accession>Q0H5J3</accession>
<organismHost>
    <name type="scientific">Homo sapiens</name>
    <name type="common">Human</name>
    <dbReference type="NCBI Taxonomy" id="9606"/>
</organismHost>
<dbReference type="EMBL" id="DQ187174">
    <property type="protein sequence ID" value="ABB53079.1"/>
    <property type="molecule type" value="Genomic_DNA"/>
</dbReference>
<reference evidence="1" key="1">
    <citation type="submission" date="2005-08" db="EMBL/GenBank/DDBJ databases">
        <title>HIV variants transmitted through breastfeeding are genetically homogeneous and resistant to neutralization by maternal antibodies.</title>
        <authorList>
            <person name="Rainwater S.M.J."/>
            <person name="Wu X."/>
            <person name="Nduati R."/>
            <person name="John-Stewart G."/>
            <person name="Mbori-Ngacha D."/>
            <person name="Overbaugh J."/>
        </authorList>
    </citation>
    <scope>NUCLEOTIDE SEQUENCE</scope>
    <source>
        <strain evidence="1">BB201.CB.A31.v3</strain>
    </source>
</reference>
<name>Q0H5J3_HV1</name>
<feature type="non-terminal residue" evidence="1">
    <location>
        <position position="1"/>
    </location>
</feature>
<keyword evidence="1" id="KW-0261">Viral envelope protein</keyword>
<dbReference type="GO" id="GO:0019031">
    <property type="term" value="C:viral envelope"/>
    <property type="evidence" value="ECO:0007669"/>
    <property type="project" value="UniProtKB-KW"/>
</dbReference>
<feature type="non-terminal residue" evidence="1">
    <location>
        <position position="34"/>
    </location>
</feature>